<protein>
    <recommendedName>
        <fullName evidence="12">Sensor histidine kinase MtrB</fullName>
        <ecNumber evidence="3">2.7.13.3</ecNumber>
    </recommendedName>
    <alternativeName>
        <fullName evidence="13">Sensor-like histidine kinase SenX3</fullName>
    </alternativeName>
</protein>
<dbReference type="Pfam" id="PF00512">
    <property type="entry name" value="HisKA"/>
    <property type="match status" value="1"/>
</dbReference>
<evidence type="ECO:0000256" key="4">
    <source>
        <dbReference type="ARBA" id="ARBA00022553"/>
    </source>
</evidence>
<dbReference type="SMART" id="SM00304">
    <property type="entry name" value="HAMP"/>
    <property type="match status" value="1"/>
</dbReference>
<feature type="domain" description="Histidine kinase" evidence="16">
    <location>
        <begin position="294"/>
        <end position="507"/>
    </location>
</feature>
<dbReference type="EMBL" id="BAAAME010000004">
    <property type="protein sequence ID" value="GAA1736860.1"/>
    <property type="molecule type" value="Genomic_DNA"/>
</dbReference>
<keyword evidence="8 18" id="KW-0418">Kinase</keyword>
<dbReference type="CDD" id="cd00082">
    <property type="entry name" value="HisKA"/>
    <property type="match status" value="1"/>
</dbReference>
<comment type="caution">
    <text evidence="18">The sequence shown here is derived from an EMBL/GenBank/DDBJ whole genome shotgun (WGS) entry which is preliminary data.</text>
</comment>
<dbReference type="CDD" id="cd00075">
    <property type="entry name" value="HATPase"/>
    <property type="match status" value="1"/>
</dbReference>
<dbReference type="InterPro" id="IPR036890">
    <property type="entry name" value="HATPase_C_sf"/>
</dbReference>
<dbReference type="InterPro" id="IPR003660">
    <property type="entry name" value="HAMP_dom"/>
</dbReference>
<evidence type="ECO:0000313" key="19">
    <source>
        <dbReference type="Proteomes" id="UP001501057"/>
    </source>
</evidence>
<evidence type="ECO:0000256" key="14">
    <source>
        <dbReference type="SAM" id="MobiDB-lite"/>
    </source>
</evidence>
<evidence type="ECO:0000256" key="15">
    <source>
        <dbReference type="SAM" id="Phobius"/>
    </source>
</evidence>
<accession>A0ABP4VUD3</accession>
<dbReference type="PRINTS" id="PR00344">
    <property type="entry name" value="BCTRLSENSOR"/>
</dbReference>
<dbReference type="InterPro" id="IPR050351">
    <property type="entry name" value="BphY/WalK/GraS-like"/>
</dbReference>
<evidence type="ECO:0000259" key="17">
    <source>
        <dbReference type="PROSITE" id="PS50885"/>
    </source>
</evidence>
<dbReference type="PROSITE" id="PS50885">
    <property type="entry name" value="HAMP"/>
    <property type="match status" value="1"/>
</dbReference>
<evidence type="ECO:0000256" key="13">
    <source>
        <dbReference type="ARBA" id="ARBA00039401"/>
    </source>
</evidence>
<dbReference type="PANTHER" id="PTHR42878">
    <property type="entry name" value="TWO-COMPONENT HISTIDINE KINASE"/>
    <property type="match status" value="1"/>
</dbReference>
<evidence type="ECO:0000256" key="5">
    <source>
        <dbReference type="ARBA" id="ARBA00022679"/>
    </source>
</evidence>
<feature type="domain" description="HAMP" evidence="17">
    <location>
        <begin position="227"/>
        <end position="279"/>
    </location>
</feature>
<dbReference type="InterPro" id="IPR004358">
    <property type="entry name" value="Sig_transdc_His_kin-like_C"/>
</dbReference>
<name>A0ABP4VUD3_9ACTN</name>
<evidence type="ECO:0000256" key="11">
    <source>
        <dbReference type="ARBA" id="ARBA00023012"/>
    </source>
</evidence>
<reference evidence="19" key="1">
    <citation type="journal article" date="2019" name="Int. J. Syst. Evol. Microbiol.">
        <title>The Global Catalogue of Microorganisms (GCM) 10K type strain sequencing project: providing services to taxonomists for standard genome sequencing and annotation.</title>
        <authorList>
            <consortium name="The Broad Institute Genomics Platform"/>
            <consortium name="The Broad Institute Genome Sequencing Center for Infectious Disease"/>
            <person name="Wu L."/>
            <person name="Ma J."/>
        </authorList>
    </citation>
    <scope>NUCLEOTIDE SEQUENCE [LARGE SCALE GENOMIC DNA]</scope>
    <source>
        <strain evidence="19">JCM 13518</strain>
    </source>
</reference>
<feature type="transmembrane region" description="Helical" evidence="15">
    <location>
        <begin position="206"/>
        <end position="225"/>
    </location>
</feature>
<evidence type="ECO:0000256" key="8">
    <source>
        <dbReference type="ARBA" id="ARBA00022777"/>
    </source>
</evidence>
<gene>
    <name evidence="18" type="primary">mtrB</name>
    <name evidence="18" type="ORF">GCM10009710_16450</name>
</gene>
<dbReference type="Gene3D" id="6.10.340.10">
    <property type="match status" value="1"/>
</dbReference>
<dbReference type="InterPro" id="IPR003661">
    <property type="entry name" value="HisK_dim/P_dom"/>
</dbReference>
<keyword evidence="10 15" id="KW-1133">Transmembrane helix</keyword>
<dbReference type="Gene3D" id="1.10.287.130">
    <property type="match status" value="1"/>
</dbReference>
<sequence length="524" mass="55837">MTSPREGGWRRAGSAVAGFWRRSLRLRVVGSTVALTSLAIGLTGWALLAQVADGLAEARSTSAVAEARAGFDRVRAQLETTAVADAAAASEAVAQIVDSLTQSGQGEGRYDVVVAGPLGEPGEPSPVRSSGNVAASAIPEDLVESVGGSDGLFWRFAEIPVTGGETRPVVVVGSRLDVPSTGDDYGIYYVFSTADQQATLNLVRNALALAGLAMIVMVAGVALVMSRQVLEPVRLARRTAERFAAGHLEQRMHVRGEDDLARLSESFNQMAASLQSQIARLENLSKLQQRFVSDVSHELRTPLTTIKMAGDVLHEARSGWDPSTARAAELLHRELQRFEELLADLMDLSRFDAGAAQLELEPVDLAEVARRVVDDPVLSRKHIDVRVVGANRPVVTEADLRRVDRVLRNLVANAAAYSRSKDVVVTVAQNSDCVSLSVRDHGVGLTSEESLRVFDRFWRADPARAAGGTGLGLSIARGDARLHGGDLRVGSVAGRGTDFVLTLPKPGGDAKQPALEPMREPGDG</sequence>
<dbReference type="InterPro" id="IPR003594">
    <property type="entry name" value="HATPase_dom"/>
</dbReference>
<dbReference type="EC" id="2.7.13.3" evidence="3"/>
<feature type="region of interest" description="Disordered" evidence="14">
    <location>
        <begin position="503"/>
        <end position="524"/>
    </location>
</feature>
<dbReference type="PROSITE" id="PS50109">
    <property type="entry name" value="HIS_KIN"/>
    <property type="match status" value="1"/>
</dbReference>
<dbReference type="SMART" id="SM00387">
    <property type="entry name" value="HATPase_c"/>
    <property type="match status" value="1"/>
</dbReference>
<dbReference type="SMART" id="SM00388">
    <property type="entry name" value="HisKA"/>
    <property type="match status" value="1"/>
</dbReference>
<keyword evidence="15" id="KW-0472">Membrane</keyword>
<evidence type="ECO:0000256" key="12">
    <source>
        <dbReference type="ARBA" id="ARBA00035305"/>
    </source>
</evidence>
<dbReference type="RefSeq" id="WP_344199896.1">
    <property type="nucleotide sequence ID" value="NZ_BAAAME010000004.1"/>
</dbReference>
<keyword evidence="5" id="KW-0808">Transferase</keyword>
<dbReference type="Proteomes" id="UP001501057">
    <property type="component" value="Unassembled WGS sequence"/>
</dbReference>
<comment type="subcellular location">
    <subcellularLocation>
        <location evidence="2">Cell membrane</location>
    </subcellularLocation>
</comment>
<dbReference type="NCBIfam" id="NF040691">
    <property type="entry name" value="MtrAB_MtrB"/>
    <property type="match status" value="1"/>
</dbReference>
<comment type="catalytic activity">
    <reaction evidence="1">
        <text>ATP + protein L-histidine = ADP + protein N-phospho-L-histidine.</text>
        <dbReference type="EC" id="2.7.13.3"/>
    </reaction>
</comment>
<evidence type="ECO:0000313" key="18">
    <source>
        <dbReference type="EMBL" id="GAA1736860.1"/>
    </source>
</evidence>
<dbReference type="Pfam" id="PF00672">
    <property type="entry name" value="HAMP"/>
    <property type="match status" value="1"/>
</dbReference>
<dbReference type="InterPro" id="IPR036097">
    <property type="entry name" value="HisK_dim/P_sf"/>
</dbReference>
<feature type="transmembrane region" description="Helical" evidence="15">
    <location>
        <begin position="28"/>
        <end position="48"/>
    </location>
</feature>
<dbReference type="InterPro" id="IPR005467">
    <property type="entry name" value="His_kinase_dom"/>
</dbReference>
<evidence type="ECO:0000256" key="7">
    <source>
        <dbReference type="ARBA" id="ARBA00022741"/>
    </source>
</evidence>
<dbReference type="SUPFAM" id="SSF55874">
    <property type="entry name" value="ATPase domain of HSP90 chaperone/DNA topoisomerase II/histidine kinase"/>
    <property type="match status" value="1"/>
</dbReference>
<evidence type="ECO:0000256" key="6">
    <source>
        <dbReference type="ARBA" id="ARBA00022692"/>
    </source>
</evidence>
<dbReference type="CDD" id="cd06225">
    <property type="entry name" value="HAMP"/>
    <property type="match status" value="1"/>
</dbReference>
<evidence type="ECO:0000256" key="10">
    <source>
        <dbReference type="ARBA" id="ARBA00022989"/>
    </source>
</evidence>
<evidence type="ECO:0000256" key="1">
    <source>
        <dbReference type="ARBA" id="ARBA00000085"/>
    </source>
</evidence>
<dbReference type="SUPFAM" id="SSF47384">
    <property type="entry name" value="Homodimeric domain of signal transducing histidine kinase"/>
    <property type="match status" value="1"/>
</dbReference>
<organism evidence="18 19">
    <name type="scientific">Aeromicrobium alkaliterrae</name>
    <dbReference type="NCBI Taxonomy" id="302168"/>
    <lineage>
        <taxon>Bacteria</taxon>
        <taxon>Bacillati</taxon>
        <taxon>Actinomycetota</taxon>
        <taxon>Actinomycetes</taxon>
        <taxon>Propionibacteriales</taxon>
        <taxon>Nocardioidaceae</taxon>
        <taxon>Aeromicrobium</taxon>
    </lineage>
</organism>
<keyword evidence="7" id="KW-0547">Nucleotide-binding</keyword>
<evidence type="ECO:0000259" key="16">
    <source>
        <dbReference type="PROSITE" id="PS50109"/>
    </source>
</evidence>
<evidence type="ECO:0000256" key="9">
    <source>
        <dbReference type="ARBA" id="ARBA00022840"/>
    </source>
</evidence>
<keyword evidence="4" id="KW-0597">Phosphoprotein</keyword>
<proteinExistence type="predicted"/>
<dbReference type="PANTHER" id="PTHR42878:SF7">
    <property type="entry name" value="SENSOR HISTIDINE KINASE GLRK"/>
    <property type="match status" value="1"/>
</dbReference>
<evidence type="ECO:0000256" key="2">
    <source>
        <dbReference type="ARBA" id="ARBA00004236"/>
    </source>
</evidence>
<keyword evidence="9" id="KW-0067">ATP-binding</keyword>
<dbReference type="Gene3D" id="3.30.565.10">
    <property type="entry name" value="Histidine kinase-like ATPase, C-terminal domain"/>
    <property type="match status" value="1"/>
</dbReference>
<keyword evidence="11" id="KW-0902">Two-component regulatory system</keyword>
<dbReference type="Pfam" id="PF02518">
    <property type="entry name" value="HATPase_c"/>
    <property type="match status" value="1"/>
</dbReference>
<evidence type="ECO:0000256" key="3">
    <source>
        <dbReference type="ARBA" id="ARBA00012438"/>
    </source>
</evidence>
<dbReference type="SUPFAM" id="SSF158472">
    <property type="entry name" value="HAMP domain-like"/>
    <property type="match status" value="1"/>
</dbReference>
<dbReference type="InterPro" id="IPR047669">
    <property type="entry name" value="MtrAB_MtrB"/>
</dbReference>
<keyword evidence="6 15" id="KW-0812">Transmembrane</keyword>
<keyword evidence="19" id="KW-1185">Reference proteome</keyword>
<dbReference type="GO" id="GO:0016301">
    <property type="term" value="F:kinase activity"/>
    <property type="evidence" value="ECO:0007669"/>
    <property type="project" value="UniProtKB-KW"/>
</dbReference>